<reference evidence="1" key="1">
    <citation type="submission" date="2016-07" db="EMBL/GenBank/DDBJ databases">
        <authorList>
            <person name="Bretaudeau A."/>
        </authorList>
    </citation>
    <scope>NUCLEOTIDE SEQUENCE</scope>
    <source>
        <strain evidence="1">Rice</strain>
        <tissue evidence="1">Whole body</tissue>
    </source>
</reference>
<organism evidence="1">
    <name type="scientific">Spodoptera frugiperda</name>
    <name type="common">Fall armyworm</name>
    <dbReference type="NCBI Taxonomy" id="7108"/>
    <lineage>
        <taxon>Eukaryota</taxon>
        <taxon>Metazoa</taxon>
        <taxon>Ecdysozoa</taxon>
        <taxon>Arthropoda</taxon>
        <taxon>Hexapoda</taxon>
        <taxon>Insecta</taxon>
        <taxon>Pterygota</taxon>
        <taxon>Neoptera</taxon>
        <taxon>Endopterygota</taxon>
        <taxon>Lepidoptera</taxon>
        <taxon>Glossata</taxon>
        <taxon>Ditrysia</taxon>
        <taxon>Noctuoidea</taxon>
        <taxon>Noctuidae</taxon>
        <taxon>Amphipyrinae</taxon>
        <taxon>Spodoptera</taxon>
    </lineage>
</organism>
<sequence length="107" mass="12166">MAPAHARPRTTYVFPGKLEKYNNSPPLNYDESPLWKAMAAAHGHLKHQRRYKCVAGFLEVRNFRVVVRESGMGKIGKEGIGPCHLFLIYGCIPTLSFRLVFETLTVY</sequence>
<gene>
    <name evidence="1" type="ORF">SFRICE_022287</name>
</gene>
<name>A0A2H1WFI6_SPOFR</name>
<proteinExistence type="predicted"/>
<evidence type="ECO:0000313" key="1">
    <source>
        <dbReference type="EMBL" id="SOQ51224.1"/>
    </source>
</evidence>
<dbReference type="EMBL" id="ODYU01007983">
    <property type="protein sequence ID" value="SOQ51224.1"/>
    <property type="molecule type" value="Genomic_DNA"/>
</dbReference>
<protein>
    <submittedName>
        <fullName evidence="1">SFRICE_022287</fullName>
    </submittedName>
</protein>
<accession>A0A2H1WFI6</accession>
<dbReference type="AlphaFoldDB" id="A0A2H1WFI6"/>